<feature type="transmembrane region" description="Helical" evidence="9">
    <location>
        <begin position="87"/>
        <end position="110"/>
    </location>
</feature>
<evidence type="ECO:0000313" key="10">
    <source>
        <dbReference type="EMBL" id="TDW19114.1"/>
    </source>
</evidence>
<feature type="transmembrane region" description="Helical" evidence="9">
    <location>
        <begin position="58"/>
        <end position="75"/>
    </location>
</feature>
<dbReference type="AlphaFoldDB" id="A0A4V3G7I1"/>
<dbReference type="OrthoDB" id="9766690at2"/>
<dbReference type="Pfam" id="PF00375">
    <property type="entry name" value="SDF"/>
    <property type="match status" value="1"/>
</dbReference>
<accession>A0A4V3G7I1</accession>
<comment type="subcellular location">
    <subcellularLocation>
        <location evidence="1">Cell membrane</location>
        <topology evidence="1">Multi-pass membrane protein</topology>
    </subcellularLocation>
</comment>
<reference evidence="10 11" key="1">
    <citation type="submission" date="2019-03" db="EMBL/GenBank/DDBJ databases">
        <title>Genomic Encyclopedia of Type Strains, Phase III (KMG-III): the genomes of soil and plant-associated and newly described type strains.</title>
        <authorList>
            <person name="Whitman W."/>
        </authorList>
    </citation>
    <scope>NUCLEOTIDE SEQUENCE [LARGE SCALE GENOMIC DNA]</scope>
    <source>
        <strain evidence="10 11">VKM Ac-2570</strain>
    </source>
</reference>
<gene>
    <name evidence="10" type="ORF">EV650_5718</name>
</gene>
<feature type="transmembrane region" description="Helical" evidence="9">
    <location>
        <begin position="227"/>
        <end position="253"/>
    </location>
</feature>
<evidence type="ECO:0000256" key="6">
    <source>
        <dbReference type="ARBA" id="ARBA00022989"/>
    </source>
</evidence>
<dbReference type="Proteomes" id="UP000295447">
    <property type="component" value="Unassembled WGS sequence"/>
</dbReference>
<evidence type="ECO:0000256" key="3">
    <source>
        <dbReference type="ARBA" id="ARBA00022475"/>
    </source>
</evidence>
<feature type="transmembrane region" description="Helical" evidence="9">
    <location>
        <begin position="20"/>
        <end position="38"/>
    </location>
</feature>
<dbReference type="GO" id="GO:0015138">
    <property type="term" value="F:fumarate transmembrane transporter activity"/>
    <property type="evidence" value="ECO:0007669"/>
    <property type="project" value="TreeGrafter"/>
</dbReference>
<protein>
    <submittedName>
        <fullName evidence="10">Aerobic C4-dicarboxylate transport protein</fullName>
    </submittedName>
</protein>
<sequence length="463" mass="48433">MSSQIEPRPTPVRNDRTHFLYIAVIVAVLLGIGVGFLFPDFAVELKPLGTGFVNLIKMMISPIIFCTLVLGIGSVRKAASVGKVGGLALVYFLVMSTVALAIGLVVGNLVKPGSGLNLTDALRKTGQQQAAGAHEGTTDFLLGIIPKTIVSSLTEGQVLQAVFVALLVGFGLQTMGSKGTPILNGIGHLQRLLFKVLSMIMWAAPVGAFGAIATVVGAAGGQALRSLAMIMVAFYITCLLFVIVVLGTILRVVTGVSIFQLLRYLGREFLLIVSTSSSETALPRLIGKMEHVGVSKEVVGITVPTGYSFNLDGTAIYLTMASLFIAEAMDQPFSLGQQISLLVFMIVASKGAAGVTGAGLATLAGGLQSHRPELLDGVGLIVGIDRFMSEARALTNFAGNAVATIVVGQWVGEFDKEQARQVFAGEDPFDEVAFAAGDTHAGDVPETTSADRPAVTSERSADH</sequence>
<organism evidence="10 11">
    <name type="scientific">Kribbella kalugense</name>
    <dbReference type="NCBI Taxonomy" id="2512221"/>
    <lineage>
        <taxon>Bacteria</taxon>
        <taxon>Bacillati</taxon>
        <taxon>Actinomycetota</taxon>
        <taxon>Actinomycetes</taxon>
        <taxon>Propionibacteriales</taxon>
        <taxon>Kribbellaceae</taxon>
        <taxon>Kribbella</taxon>
    </lineage>
</organism>
<dbReference type="PRINTS" id="PR00173">
    <property type="entry name" value="EDTRNSPORT"/>
</dbReference>
<keyword evidence="11" id="KW-1185">Reference proteome</keyword>
<keyword evidence="2" id="KW-0813">Transport</keyword>
<dbReference type="Gene3D" id="1.10.3860.10">
    <property type="entry name" value="Sodium:dicarboxylate symporter"/>
    <property type="match status" value="1"/>
</dbReference>
<evidence type="ECO:0000256" key="1">
    <source>
        <dbReference type="ARBA" id="ARBA00004651"/>
    </source>
</evidence>
<keyword evidence="5" id="KW-0769">Symport</keyword>
<dbReference type="FunFam" id="1.10.3860.10:FF:000001">
    <property type="entry name" value="C4-dicarboxylate transport protein"/>
    <property type="match status" value="1"/>
</dbReference>
<evidence type="ECO:0000256" key="2">
    <source>
        <dbReference type="ARBA" id="ARBA00022448"/>
    </source>
</evidence>
<dbReference type="InterPro" id="IPR036458">
    <property type="entry name" value="Na:dicarbo_symporter_sf"/>
</dbReference>
<dbReference type="PANTHER" id="PTHR42865">
    <property type="entry name" value="PROTON/GLUTAMATE-ASPARTATE SYMPORTER"/>
    <property type="match status" value="1"/>
</dbReference>
<dbReference type="SUPFAM" id="SSF118215">
    <property type="entry name" value="Proton glutamate symport protein"/>
    <property type="match status" value="1"/>
</dbReference>
<keyword evidence="4 9" id="KW-0812">Transmembrane</keyword>
<evidence type="ECO:0000256" key="8">
    <source>
        <dbReference type="SAM" id="MobiDB-lite"/>
    </source>
</evidence>
<name>A0A4V3G7I1_9ACTN</name>
<evidence type="ECO:0000256" key="7">
    <source>
        <dbReference type="ARBA" id="ARBA00023136"/>
    </source>
</evidence>
<keyword evidence="6 9" id="KW-1133">Transmembrane helix</keyword>
<comment type="caution">
    <text evidence="10">The sequence shown here is derived from an EMBL/GenBank/DDBJ whole genome shotgun (WGS) entry which is preliminary data.</text>
</comment>
<proteinExistence type="predicted"/>
<evidence type="ECO:0000256" key="4">
    <source>
        <dbReference type="ARBA" id="ARBA00022692"/>
    </source>
</evidence>
<feature type="region of interest" description="Disordered" evidence="8">
    <location>
        <begin position="436"/>
        <end position="463"/>
    </location>
</feature>
<dbReference type="GO" id="GO:0015141">
    <property type="term" value="F:succinate transmembrane transporter activity"/>
    <property type="evidence" value="ECO:0007669"/>
    <property type="project" value="TreeGrafter"/>
</dbReference>
<dbReference type="PANTHER" id="PTHR42865:SF1">
    <property type="entry name" value="AEROBIC C4-DICARBOXYLATE TRANSPORT PROTEIN"/>
    <property type="match status" value="1"/>
</dbReference>
<keyword evidence="7 9" id="KW-0472">Membrane</keyword>
<dbReference type="GO" id="GO:0015366">
    <property type="term" value="F:malate:proton symporter activity"/>
    <property type="evidence" value="ECO:0007669"/>
    <property type="project" value="TreeGrafter"/>
</dbReference>
<evidence type="ECO:0000256" key="5">
    <source>
        <dbReference type="ARBA" id="ARBA00022847"/>
    </source>
</evidence>
<feature type="transmembrane region" description="Helical" evidence="9">
    <location>
        <begin position="158"/>
        <end position="175"/>
    </location>
</feature>
<dbReference type="InterPro" id="IPR001991">
    <property type="entry name" value="Na-dicarboxylate_symporter"/>
</dbReference>
<evidence type="ECO:0000256" key="9">
    <source>
        <dbReference type="SAM" id="Phobius"/>
    </source>
</evidence>
<dbReference type="GO" id="GO:0070778">
    <property type="term" value="P:L-aspartate transmembrane transport"/>
    <property type="evidence" value="ECO:0007669"/>
    <property type="project" value="TreeGrafter"/>
</dbReference>
<evidence type="ECO:0000313" key="11">
    <source>
        <dbReference type="Proteomes" id="UP000295447"/>
    </source>
</evidence>
<keyword evidence="3" id="KW-1003">Cell membrane</keyword>
<dbReference type="GO" id="GO:0005886">
    <property type="term" value="C:plasma membrane"/>
    <property type="evidence" value="ECO:0007669"/>
    <property type="project" value="UniProtKB-SubCell"/>
</dbReference>
<feature type="transmembrane region" description="Helical" evidence="9">
    <location>
        <begin position="196"/>
        <end position="221"/>
    </location>
</feature>
<dbReference type="RefSeq" id="WP_134122010.1">
    <property type="nucleotide sequence ID" value="NZ_SODF01000002.1"/>
</dbReference>
<dbReference type="EMBL" id="SODF01000002">
    <property type="protein sequence ID" value="TDW19114.1"/>
    <property type="molecule type" value="Genomic_DNA"/>
</dbReference>